<protein>
    <submittedName>
        <fullName evidence="1">Uncharacterized protein</fullName>
    </submittedName>
</protein>
<reference evidence="1" key="1">
    <citation type="submission" date="2019-08" db="EMBL/GenBank/DDBJ databases">
        <authorList>
            <person name="Kucharzyk K."/>
            <person name="Murdoch R.W."/>
            <person name="Higgins S."/>
            <person name="Loffler F."/>
        </authorList>
    </citation>
    <scope>NUCLEOTIDE SEQUENCE</scope>
</reference>
<proteinExistence type="predicted"/>
<dbReference type="EMBL" id="VSSQ01050541">
    <property type="protein sequence ID" value="MPN04624.1"/>
    <property type="molecule type" value="Genomic_DNA"/>
</dbReference>
<evidence type="ECO:0000313" key="1">
    <source>
        <dbReference type="EMBL" id="MPN04624.1"/>
    </source>
</evidence>
<organism evidence="1">
    <name type="scientific">bioreactor metagenome</name>
    <dbReference type="NCBI Taxonomy" id="1076179"/>
    <lineage>
        <taxon>unclassified sequences</taxon>
        <taxon>metagenomes</taxon>
        <taxon>ecological metagenomes</taxon>
    </lineage>
</organism>
<comment type="caution">
    <text evidence="1">The sequence shown here is derived from an EMBL/GenBank/DDBJ whole genome shotgun (WGS) entry which is preliminary data.</text>
</comment>
<name>A0A645EVX1_9ZZZZ</name>
<dbReference type="SUPFAM" id="SSF81901">
    <property type="entry name" value="HCP-like"/>
    <property type="match status" value="1"/>
</dbReference>
<dbReference type="Gene3D" id="1.25.40.10">
    <property type="entry name" value="Tetratricopeptide repeat domain"/>
    <property type="match status" value="1"/>
</dbReference>
<sequence>MYLVARQYMNCDYPDNDDVTSDAQSRSLGEAWMKKAAEAGHAKARFLLLDREAEKAMIGRLKQMLPEVQVFCDMNYSPAFLLKAKILDRLNLHSEAAEAYQIAAARGEHQAWRILAQKQENLKKEKSANEYWGKFIQADRESRKQNRYDIFYPQIKVDVKLQPWMMSPEEVKEYRLQLKENINIDIAED</sequence>
<accession>A0A645EVX1</accession>
<gene>
    <name evidence="1" type="ORF">SDC9_151869</name>
</gene>
<dbReference type="InterPro" id="IPR011990">
    <property type="entry name" value="TPR-like_helical_dom_sf"/>
</dbReference>
<dbReference type="AlphaFoldDB" id="A0A645EVX1"/>